<name>L5LS65_MYODS</name>
<feature type="compositionally biased region" description="Pro residues" evidence="5">
    <location>
        <begin position="1"/>
        <end position="12"/>
    </location>
</feature>
<keyword evidence="2" id="KW-0963">Cytoplasm</keyword>
<keyword evidence="7" id="KW-1185">Reference proteome</keyword>
<evidence type="ECO:0000313" key="6">
    <source>
        <dbReference type="EMBL" id="ELK28313.1"/>
    </source>
</evidence>
<dbReference type="EMBL" id="KB109247">
    <property type="protein sequence ID" value="ELK28313.1"/>
    <property type="molecule type" value="Genomic_DNA"/>
</dbReference>
<organism evidence="6 7">
    <name type="scientific">Myotis davidii</name>
    <name type="common">David's myotis</name>
    <dbReference type="NCBI Taxonomy" id="225400"/>
    <lineage>
        <taxon>Eukaryota</taxon>
        <taxon>Metazoa</taxon>
        <taxon>Chordata</taxon>
        <taxon>Craniata</taxon>
        <taxon>Vertebrata</taxon>
        <taxon>Euteleostomi</taxon>
        <taxon>Mammalia</taxon>
        <taxon>Eutheria</taxon>
        <taxon>Laurasiatheria</taxon>
        <taxon>Chiroptera</taxon>
        <taxon>Yangochiroptera</taxon>
        <taxon>Vespertilionidae</taxon>
        <taxon>Myotis</taxon>
    </lineage>
</organism>
<feature type="compositionally biased region" description="Basic and acidic residues" evidence="5">
    <location>
        <begin position="56"/>
        <end position="66"/>
    </location>
</feature>
<dbReference type="PANTHER" id="PTHR24217">
    <property type="entry name" value="PUTATIVE-RELATED"/>
    <property type="match status" value="1"/>
</dbReference>
<feature type="region of interest" description="Disordered" evidence="5">
    <location>
        <begin position="38"/>
        <end position="251"/>
    </location>
</feature>
<dbReference type="AlphaFoldDB" id="L5LS65"/>
<feature type="region of interest" description="Disordered" evidence="5">
    <location>
        <begin position="284"/>
        <end position="458"/>
    </location>
</feature>
<dbReference type="InterPro" id="IPR051976">
    <property type="entry name" value="Synaptopodin_domain"/>
</dbReference>
<feature type="compositionally biased region" description="Low complexity" evidence="5">
    <location>
        <begin position="43"/>
        <end position="52"/>
    </location>
</feature>
<feature type="compositionally biased region" description="Basic and acidic residues" evidence="5">
    <location>
        <begin position="142"/>
        <end position="151"/>
    </location>
</feature>
<evidence type="ECO:0000313" key="7">
    <source>
        <dbReference type="Proteomes" id="UP000010556"/>
    </source>
</evidence>
<evidence type="ECO:0000256" key="3">
    <source>
        <dbReference type="ARBA" id="ARBA00022553"/>
    </source>
</evidence>
<evidence type="ECO:0000256" key="1">
    <source>
        <dbReference type="ARBA" id="ARBA00004496"/>
    </source>
</evidence>
<dbReference type="GO" id="GO:0003779">
    <property type="term" value="F:actin binding"/>
    <property type="evidence" value="ECO:0007669"/>
    <property type="project" value="TreeGrafter"/>
</dbReference>
<dbReference type="PANTHER" id="PTHR24217:SF13">
    <property type="entry name" value="SYNAPTOPODIN"/>
    <property type="match status" value="1"/>
</dbReference>
<proteinExistence type="inferred from homology"/>
<accession>L5LS65</accession>
<feature type="compositionally biased region" description="Polar residues" evidence="5">
    <location>
        <begin position="376"/>
        <end position="409"/>
    </location>
</feature>
<dbReference type="GO" id="GO:0005634">
    <property type="term" value="C:nucleus"/>
    <property type="evidence" value="ECO:0007669"/>
    <property type="project" value="TreeGrafter"/>
</dbReference>
<evidence type="ECO:0000256" key="2">
    <source>
        <dbReference type="ARBA" id="ARBA00022490"/>
    </source>
</evidence>
<feature type="region of interest" description="Disordered" evidence="5">
    <location>
        <begin position="1"/>
        <end position="22"/>
    </location>
</feature>
<dbReference type="GO" id="GO:0032233">
    <property type="term" value="P:positive regulation of actin filament bundle assembly"/>
    <property type="evidence" value="ECO:0007669"/>
    <property type="project" value="TreeGrafter"/>
</dbReference>
<dbReference type="GO" id="GO:0030018">
    <property type="term" value="C:Z disc"/>
    <property type="evidence" value="ECO:0007669"/>
    <property type="project" value="TreeGrafter"/>
</dbReference>
<dbReference type="GO" id="GO:1905355">
    <property type="term" value="P:spine apparatus assembly"/>
    <property type="evidence" value="ECO:0007669"/>
    <property type="project" value="TreeGrafter"/>
</dbReference>
<feature type="compositionally biased region" description="Basic and acidic residues" evidence="5">
    <location>
        <begin position="92"/>
        <end position="112"/>
    </location>
</feature>
<feature type="compositionally biased region" description="Polar residues" evidence="5">
    <location>
        <begin position="152"/>
        <end position="170"/>
    </location>
</feature>
<feature type="region of interest" description="Disordered" evidence="5">
    <location>
        <begin position="505"/>
        <end position="598"/>
    </location>
</feature>
<sequence length="628" mass="66167">MLGPHLPPPPLGPSESRPAPCAFRIPDGSYRCLALEAEESGGEESLQGEAGLVDLEEGRVASRHGDNSIYRATPGAPELPKALGLQPPSFSREARRDPQHDDRASQDWDVVKARQVMTASPSPSPGPRIPQKPALGRSTSLTEKDLKEAKARSQQIAAQLTTPPSSNSRGVQLFNRRRQRVNEFTLESHGRSGQTPSQESPRGPPGSPAGHDPGLSLSPASLHEPGPPRSPDGQSSDLGVPGHSMEGCSEEASLLRHLEKVASEEEEVPLVVYLKENAALLTANGLHLSQNRETQKSPPTPPPAEIHSPAPDVNQNLASPSAALITPAANGSHHLPATDVNQNPVAAVTPQSLPCSSLQNSSEAQLPPPGTVPDATPSTQCAGGQPQEQVRPSTLLTDKASAPSTSGSTFPREAAPSSGSPAPDFMSSSLLVDVQPSAPAVSAEQETSGRAVATTPTTPTRLYSEVHLTLAKPQSVVNRTARPFGIQAPGSTGPVEQSPMVERRHLGGKAPASQPPSMADRSPRPQRHVLSHSPMVERRPTAQRSPALERRPLGNFAPPPTYAETLSTAPQAPFPYRRSPTDSDVSLDSEDSGAKSPGILGYNICPRGWNGSLRLKRGSLPTEASCTT</sequence>
<dbReference type="GO" id="GO:0097444">
    <property type="term" value="C:spine apparatus"/>
    <property type="evidence" value="ECO:0007669"/>
    <property type="project" value="TreeGrafter"/>
</dbReference>
<dbReference type="Proteomes" id="UP000010556">
    <property type="component" value="Unassembled WGS sequence"/>
</dbReference>
<reference evidence="7" key="1">
    <citation type="journal article" date="2013" name="Science">
        <title>Comparative analysis of bat genomes provides insight into the evolution of flight and immunity.</title>
        <authorList>
            <person name="Zhang G."/>
            <person name="Cowled C."/>
            <person name="Shi Z."/>
            <person name="Huang Z."/>
            <person name="Bishop-Lilly K.A."/>
            <person name="Fang X."/>
            <person name="Wynne J.W."/>
            <person name="Xiong Z."/>
            <person name="Baker M.L."/>
            <person name="Zhao W."/>
            <person name="Tachedjian M."/>
            <person name="Zhu Y."/>
            <person name="Zhou P."/>
            <person name="Jiang X."/>
            <person name="Ng J."/>
            <person name="Yang L."/>
            <person name="Wu L."/>
            <person name="Xiao J."/>
            <person name="Feng Y."/>
            <person name="Chen Y."/>
            <person name="Sun X."/>
            <person name="Zhang Y."/>
            <person name="Marsh G.A."/>
            <person name="Crameri G."/>
            <person name="Broder C.C."/>
            <person name="Frey K.G."/>
            <person name="Wang L.F."/>
            <person name="Wang J."/>
        </authorList>
    </citation>
    <scope>NUCLEOTIDE SEQUENCE [LARGE SCALE GENOMIC DNA]</scope>
</reference>
<comment type="similarity">
    <text evidence="4">Belongs to the synaptopodin family.</text>
</comment>
<dbReference type="GO" id="GO:0001725">
    <property type="term" value="C:stress fiber"/>
    <property type="evidence" value="ECO:0007669"/>
    <property type="project" value="TreeGrafter"/>
</dbReference>
<feature type="compositionally biased region" description="Polar residues" evidence="5">
    <location>
        <begin position="339"/>
        <end position="364"/>
    </location>
</feature>
<evidence type="ECO:0000256" key="5">
    <source>
        <dbReference type="SAM" id="MobiDB-lite"/>
    </source>
</evidence>
<keyword evidence="3" id="KW-0597">Phosphoprotein</keyword>
<feature type="compositionally biased region" description="Polar residues" evidence="5">
    <location>
        <begin position="191"/>
        <end position="200"/>
    </location>
</feature>
<evidence type="ECO:0000256" key="4">
    <source>
        <dbReference type="ARBA" id="ARBA00038161"/>
    </source>
</evidence>
<gene>
    <name evidence="6" type="ORF">MDA_GLEAN10025675</name>
</gene>
<protein>
    <submittedName>
        <fullName evidence="6">Synaptopodin</fullName>
    </submittedName>
</protein>
<dbReference type="GO" id="GO:0098886">
    <property type="term" value="P:modification of dendritic spine"/>
    <property type="evidence" value="ECO:0007669"/>
    <property type="project" value="TreeGrafter"/>
</dbReference>
<comment type="subcellular location">
    <subcellularLocation>
        <location evidence="1">Cytoplasm</location>
    </subcellularLocation>
</comment>